<dbReference type="RefSeq" id="WP_301208272.1">
    <property type="nucleotide sequence ID" value="NZ_JAROCF010000001.1"/>
</dbReference>
<name>A0ABT8KGB2_9MICO</name>
<evidence type="ECO:0000313" key="2">
    <source>
        <dbReference type="EMBL" id="MDN4615527.1"/>
    </source>
</evidence>
<dbReference type="Proteomes" id="UP001174208">
    <property type="component" value="Unassembled WGS sequence"/>
</dbReference>
<keyword evidence="3" id="KW-1185">Reference proteome</keyword>
<proteinExistence type="inferred from homology"/>
<gene>
    <name evidence="2" type="ORF">P5G50_13835</name>
</gene>
<sequence length="90" mass="10271">MLLMTPPEERSITVGQLRQNPTRMLSDVQEGETYTITNHGRPIADVVPHRESAWVPVDAVRELLAAPVEPTWAAELQEQRRDDDLRDPWA</sequence>
<accession>A0ABT8KGB2</accession>
<protein>
    <submittedName>
        <fullName evidence="2">Type II toxin-antitoxin system prevent-host-death family antitoxin</fullName>
    </submittedName>
</protein>
<evidence type="ECO:0000313" key="3">
    <source>
        <dbReference type="Proteomes" id="UP001174208"/>
    </source>
</evidence>
<dbReference type="InterPro" id="IPR036165">
    <property type="entry name" value="YefM-like_sf"/>
</dbReference>
<dbReference type="Gene3D" id="3.40.1620.10">
    <property type="entry name" value="YefM-like domain"/>
    <property type="match status" value="1"/>
</dbReference>
<comment type="similarity">
    <text evidence="1">Belongs to the phD/YefM antitoxin family.</text>
</comment>
<comment type="caution">
    <text evidence="2">The sequence shown here is derived from an EMBL/GenBank/DDBJ whole genome shotgun (WGS) entry which is preliminary data.</text>
</comment>
<dbReference type="EMBL" id="JAROCF010000001">
    <property type="protein sequence ID" value="MDN4615527.1"/>
    <property type="molecule type" value="Genomic_DNA"/>
</dbReference>
<dbReference type="NCBIfam" id="TIGR01552">
    <property type="entry name" value="phd_fam"/>
    <property type="match status" value="1"/>
</dbReference>
<evidence type="ECO:0000256" key="1">
    <source>
        <dbReference type="ARBA" id="ARBA00009981"/>
    </source>
</evidence>
<organism evidence="2 3">
    <name type="scientific">Leifsonia williamsii</name>
    <dbReference type="NCBI Taxonomy" id="3035919"/>
    <lineage>
        <taxon>Bacteria</taxon>
        <taxon>Bacillati</taxon>
        <taxon>Actinomycetota</taxon>
        <taxon>Actinomycetes</taxon>
        <taxon>Micrococcales</taxon>
        <taxon>Microbacteriaceae</taxon>
        <taxon>Leifsonia</taxon>
    </lineage>
</organism>
<reference evidence="2" key="1">
    <citation type="submission" date="2023-06" db="EMBL/GenBank/DDBJ databases">
        <title>MT1 and MT2 Draft Genomes of Novel Species.</title>
        <authorList>
            <person name="Venkateswaran K."/>
        </authorList>
    </citation>
    <scope>NUCLEOTIDE SEQUENCE</scope>
    <source>
        <strain evidence="2">F6_8S_P_1B</strain>
    </source>
</reference>
<dbReference type="SUPFAM" id="SSF143120">
    <property type="entry name" value="YefM-like"/>
    <property type="match status" value="1"/>
</dbReference>